<gene>
    <name evidence="1" type="ORF">COW99_00405</name>
</gene>
<accession>A0A2H0BWR6</accession>
<evidence type="ECO:0000313" key="1">
    <source>
        <dbReference type="EMBL" id="PIP62133.1"/>
    </source>
</evidence>
<dbReference type="Pfam" id="PF12441">
    <property type="entry name" value="CopG_antitoxin"/>
    <property type="match status" value="1"/>
</dbReference>
<name>A0A2H0BWR6_9BACT</name>
<proteinExistence type="predicted"/>
<sequence length="92" mass="10761">MKKLKTIPKFKTEDNEREFWTTHDSTDYVDWSKAVKNPAMPNLKPSTKPVTVRLPESLLVDLKTLANKQDIPYQSYMKMILADKVKREYSAK</sequence>
<organism evidence="1 2">
    <name type="scientific">Candidatus Roizmanbacteria bacterium CG22_combo_CG10-13_8_21_14_all_38_20</name>
    <dbReference type="NCBI Taxonomy" id="1974862"/>
    <lineage>
        <taxon>Bacteria</taxon>
        <taxon>Candidatus Roizmaniibacteriota</taxon>
    </lineage>
</organism>
<dbReference type="AlphaFoldDB" id="A0A2H0BWR6"/>
<protein>
    <submittedName>
        <fullName evidence="1">Uncharacterized protein</fullName>
    </submittedName>
</protein>
<evidence type="ECO:0000313" key="2">
    <source>
        <dbReference type="Proteomes" id="UP000231246"/>
    </source>
</evidence>
<reference evidence="1 2" key="1">
    <citation type="submission" date="2017-09" db="EMBL/GenBank/DDBJ databases">
        <title>Depth-based differentiation of microbial function through sediment-hosted aquifers and enrichment of novel symbionts in the deep terrestrial subsurface.</title>
        <authorList>
            <person name="Probst A.J."/>
            <person name="Ladd B."/>
            <person name="Jarett J.K."/>
            <person name="Geller-Mcgrath D.E."/>
            <person name="Sieber C.M."/>
            <person name="Emerson J.B."/>
            <person name="Anantharaman K."/>
            <person name="Thomas B.C."/>
            <person name="Malmstrom R."/>
            <person name="Stieglmeier M."/>
            <person name="Klingl A."/>
            <person name="Woyke T."/>
            <person name="Ryan C.M."/>
            <person name="Banfield J.F."/>
        </authorList>
    </citation>
    <scope>NUCLEOTIDE SEQUENCE [LARGE SCALE GENOMIC DNA]</scope>
    <source>
        <strain evidence="1">CG22_combo_CG10-13_8_21_14_all_38_20</strain>
    </source>
</reference>
<comment type="caution">
    <text evidence="1">The sequence shown here is derived from an EMBL/GenBank/DDBJ whole genome shotgun (WGS) entry which is preliminary data.</text>
</comment>
<dbReference type="InterPro" id="IPR022148">
    <property type="entry name" value="CopG_antitoxin"/>
</dbReference>
<dbReference type="Proteomes" id="UP000231246">
    <property type="component" value="Unassembled WGS sequence"/>
</dbReference>
<dbReference type="EMBL" id="PCTA01000003">
    <property type="protein sequence ID" value="PIP62133.1"/>
    <property type="molecule type" value="Genomic_DNA"/>
</dbReference>